<reference evidence="5 6" key="1">
    <citation type="submission" date="2023-07" db="EMBL/GenBank/DDBJ databases">
        <title>Sequencing the genomes of 1000 actinobacteria strains.</title>
        <authorList>
            <person name="Klenk H.-P."/>
        </authorList>
    </citation>
    <scope>NUCLEOTIDE SEQUENCE [LARGE SCALE GENOMIC DNA]</scope>
    <source>
        <strain evidence="5 6">DSM 45554</strain>
    </source>
</reference>
<feature type="DNA-binding region" description="H-T-H motif" evidence="2">
    <location>
        <begin position="49"/>
        <end position="68"/>
    </location>
</feature>
<comment type="caution">
    <text evidence="5">The sequence shown here is derived from an EMBL/GenBank/DDBJ whole genome shotgun (WGS) entry which is preliminary data.</text>
</comment>
<keyword evidence="1 2" id="KW-0238">DNA-binding</keyword>
<dbReference type="InterPro" id="IPR041484">
    <property type="entry name" value="TetR_C_25"/>
</dbReference>
<dbReference type="PANTHER" id="PTHR30055">
    <property type="entry name" value="HTH-TYPE TRANSCRIPTIONAL REGULATOR RUTR"/>
    <property type="match status" value="1"/>
</dbReference>
<dbReference type="EMBL" id="JAVDYE010000001">
    <property type="protein sequence ID" value="MDR7383629.1"/>
    <property type="molecule type" value="Genomic_DNA"/>
</dbReference>
<gene>
    <name evidence="5" type="ORF">J2S48_003144</name>
</gene>
<dbReference type="InterPro" id="IPR009057">
    <property type="entry name" value="Homeodomain-like_sf"/>
</dbReference>
<feature type="domain" description="HTH tetR-type" evidence="4">
    <location>
        <begin position="27"/>
        <end position="86"/>
    </location>
</feature>
<feature type="region of interest" description="Disordered" evidence="3">
    <location>
        <begin position="1"/>
        <end position="23"/>
    </location>
</feature>
<feature type="compositionally biased region" description="Basic and acidic residues" evidence="3">
    <location>
        <begin position="1"/>
        <end position="10"/>
    </location>
</feature>
<dbReference type="Gene3D" id="1.10.357.10">
    <property type="entry name" value="Tetracycline Repressor, domain 2"/>
    <property type="match status" value="1"/>
</dbReference>
<dbReference type="Pfam" id="PF00440">
    <property type="entry name" value="TetR_N"/>
    <property type="match status" value="1"/>
</dbReference>
<dbReference type="InterPro" id="IPR001647">
    <property type="entry name" value="HTH_TetR"/>
</dbReference>
<name>A0ABU2CQL3_9MICO</name>
<dbReference type="PANTHER" id="PTHR30055:SF146">
    <property type="entry name" value="HTH-TYPE TRANSCRIPTIONAL DUAL REGULATOR CECR"/>
    <property type="match status" value="1"/>
</dbReference>
<keyword evidence="6" id="KW-1185">Reference proteome</keyword>
<dbReference type="RefSeq" id="WP_274994820.1">
    <property type="nucleotide sequence ID" value="NZ_JAJQQP010000008.1"/>
</dbReference>
<proteinExistence type="predicted"/>
<evidence type="ECO:0000259" key="4">
    <source>
        <dbReference type="PROSITE" id="PS50977"/>
    </source>
</evidence>
<evidence type="ECO:0000256" key="3">
    <source>
        <dbReference type="SAM" id="MobiDB-lite"/>
    </source>
</evidence>
<sequence length="244" mass="26179">MRSARGDEGRGGTTPPSDSGVPADADLTARARIRDAAINRFAVDGFGASVRAIASDVGVSAGLVMHHFGSKDKLRAECDAYLLATVRRLKRENVADAAADQSFFHKFAAAEQNATLVGYVLRSMQDGSPLAREFIGHMVDDAVDYTQEGVTAGVIVPSRDEAARARYLTLSSLGALLLEVTLNPPSDPGDLVGIVRGYFSKSYLPMMELFTEGFLTSRRMLDDYLMYVSDPPSDDEVAPTPAKG</sequence>
<dbReference type="SUPFAM" id="SSF46689">
    <property type="entry name" value="Homeodomain-like"/>
    <property type="match status" value="1"/>
</dbReference>
<protein>
    <submittedName>
        <fullName evidence="5">AcrR family transcriptional regulator</fullName>
    </submittedName>
</protein>
<dbReference type="InterPro" id="IPR050109">
    <property type="entry name" value="HTH-type_TetR-like_transc_reg"/>
</dbReference>
<accession>A0ABU2CQL3</accession>
<dbReference type="Pfam" id="PF17933">
    <property type="entry name" value="TetR_C_25"/>
    <property type="match status" value="1"/>
</dbReference>
<evidence type="ECO:0000256" key="1">
    <source>
        <dbReference type="ARBA" id="ARBA00023125"/>
    </source>
</evidence>
<evidence type="ECO:0000256" key="2">
    <source>
        <dbReference type="PROSITE-ProRule" id="PRU00335"/>
    </source>
</evidence>
<dbReference type="Proteomes" id="UP001183585">
    <property type="component" value="Unassembled WGS sequence"/>
</dbReference>
<evidence type="ECO:0000313" key="6">
    <source>
        <dbReference type="Proteomes" id="UP001183585"/>
    </source>
</evidence>
<dbReference type="PROSITE" id="PS50977">
    <property type="entry name" value="HTH_TETR_2"/>
    <property type="match status" value="1"/>
</dbReference>
<evidence type="ECO:0000313" key="5">
    <source>
        <dbReference type="EMBL" id="MDR7383629.1"/>
    </source>
</evidence>
<organism evidence="5 6">
    <name type="scientific">Promicromonospora iranensis</name>
    <dbReference type="NCBI Taxonomy" id="1105144"/>
    <lineage>
        <taxon>Bacteria</taxon>
        <taxon>Bacillati</taxon>
        <taxon>Actinomycetota</taxon>
        <taxon>Actinomycetes</taxon>
        <taxon>Micrococcales</taxon>
        <taxon>Promicromonosporaceae</taxon>
        <taxon>Promicromonospora</taxon>
    </lineage>
</organism>